<accession>A0A3E5AQE2</accession>
<dbReference type="InterPro" id="IPR007374">
    <property type="entry name" value="ASCH_domain"/>
</dbReference>
<evidence type="ECO:0000313" key="3">
    <source>
        <dbReference type="Proteomes" id="UP000260970"/>
    </source>
</evidence>
<dbReference type="CDD" id="cd06554">
    <property type="entry name" value="ASCH_ASC-1_like"/>
    <property type="match status" value="1"/>
</dbReference>
<protein>
    <submittedName>
        <fullName evidence="2">ASCH domain-containing protein</fullName>
    </submittedName>
</protein>
<dbReference type="Pfam" id="PF04266">
    <property type="entry name" value="ASCH"/>
    <property type="match status" value="1"/>
</dbReference>
<dbReference type="AlphaFoldDB" id="A0A3E5AQE2"/>
<sequence>MKALTIIQPWATLIASGHKVNETRSWKTNYRGEILIHAGKNPKDYTSGFYIDDPDGRYFHAAGINPGTFGDLPRGMIIGKATLVDCVQITKEFKDELMETNPAEYAFGDYRIGRYAWVMENPELFKEPIPAKGMMGLWNWEDDAND</sequence>
<name>A0A3E5AQE2_9FIRM</name>
<dbReference type="SUPFAM" id="SSF88697">
    <property type="entry name" value="PUA domain-like"/>
    <property type="match status" value="1"/>
</dbReference>
<comment type="caution">
    <text evidence="2">The sequence shown here is derived from an EMBL/GenBank/DDBJ whole genome shotgun (WGS) entry which is preliminary data.</text>
</comment>
<evidence type="ECO:0000259" key="1">
    <source>
        <dbReference type="Pfam" id="PF04266"/>
    </source>
</evidence>
<dbReference type="EMBL" id="QSUG01000003">
    <property type="protein sequence ID" value="RGN25153.1"/>
    <property type="molecule type" value="Genomic_DNA"/>
</dbReference>
<dbReference type="Gene3D" id="2.30.130.30">
    <property type="entry name" value="Hypothetical protein"/>
    <property type="match status" value="1"/>
</dbReference>
<proteinExistence type="predicted"/>
<dbReference type="RefSeq" id="WP_117689784.1">
    <property type="nucleotide sequence ID" value="NZ_QSUE01000002.1"/>
</dbReference>
<reference evidence="2 3" key="1">
    <citation type="submission" date="2018-08" db="EMBL/GenBank/DDBJ databases">
        <title>A genome reference for cultivated species of the human gut microbiota.</title>
        <authorList>
            <person name="Zou Y."/>
            <person name="Xue W."/>
            <person name="Luo G."/>
        </authorList>
    </citation>
    <scope>NUCLEOTIDE SEQUENCE [LARGE SCALE GENOMIC DNA]</scope>
    <source>
        <strain evidence="2 3">OM05-6AA</strain>
    </source>
</reference>
<dbReference type="InterPro" id="IPR015947">
    <property type="entry name" value="PUA-like_sf"/>
</dbReference>
<gene>
    <name evidence="2" type="ORF">DXB72_05220</name>
</gene>
<evidence type="ECO:0000313" key="2">
    <source>
        <dbReference type="EMBL" id="RGN25153.1"/>
    </source>
</evidence>
<organism evidence="2 3">
    <name type="scientific">Agathobacter rectalis</name>
    <dbReference type="NCBI Taxonomy" id="39491"/>
    <lineage>
        <taxon>Bacteria</taxon>
        <taxon>Bacillati</taxon>
        <taxon>Bacillota</taxon>
        <taxon>Clostridia</taxon>
        <taxon>Lachnospirales</taxon>
        <taxon>Lachnospiraceae</taxon>
        <taxon>Agathobacter</taxon>
    </lineage>
</organism>
<feature type="domain" description="ASCH" evidence="1">
    <location>
        <begin position="4"/>
        <end position="94"/>
    </location>
</feature>
<dbReference type="Proteomes" id="UP000260970">
    <property type="component" value="Unassembled WGS sequence"/>
</dbReference>